<keyword evidence="6 13" id="KW-0378">Hydrolase</keyword>
<dbReference type="GO" id="GO:0005576">
    <property type="term" value="C:extracellular region"/>
    <property type="evidence" value="ECO:0007669"/>
    <property type="project" value="TreeGrafter"/>
</dbReference>
<evidence type="ECO:0000256" key="13">
    <source>
        <dbReference type="RuleBase" id="RU000489"/>
    </source>
</evidence>
<keyword evidence="4" id="KW-0964">Secreted</keyword>
<evidence type="ECO:0000256" key="12">
    <source>
        <dbReference type="ARBA" id="ARBA00025727"/>
    </source>
</evidence>
<dbReference type="OMA" id="CPQIGAD"/>
<evidence type="ECO:0000256" key="11">
    <source>
        <dbReference type="ARBA" id="ARBA00024658"/>
    </source>
</evidence>
<evidence type="ECO:0000256" key="14">
    <source>
        <dbReference type="SAM" id="SignalP"/>
    </source>
</evidence>
<dbReference type="AlphaFoldDB" id="A0A0U1LVD0"/>
<keyword evidence="14" id="KW-0732">Signal</keyword>
<dbReference type="GO" id="GO:0006032">
    <property type="term" value="P:chitin catabolic process"/>
    <property type="evidence" value="ECO:0007669"/>
    <property type="project" value="UniProtKB-KW"/>
</dbReference>
<keyword evidence="4" id="KW-0134">Cell wall</keyword>
<accession>A0A0U1LVD0</accession>
<dbReference type="PROSITE" id="PS51910">
    <property type="entry name" value="GH18_2"/>
    <property type="match status" value="1"/>
</dbReference>
<evidence type="ECO:0000313" key="17">
    <source>
        <dbReference type="Proteomes" id="UP000054383"/>
    </source>
</evidence>
<dbReference type="InterPro" id="IPR001579">
    <property type="entry name" value="Glyco_hydro_18_chit_AS"/>
</dbReference>
<evidence type="ECO:0000256" key="10">
    <source>
        <dbReference type="ARBA" id="ARBA00023326"/>
    </source>
</evidence>
<evidence type="ECO:0000256" key="4">
    <source>
        <dbReference type="ARBA" id="ARBA00022512"/>
    </source>
</evidence>
<feature type="signal peptide" evidence="14">
    <location>
        <begin position="1"/>
        <end position="22"/>
    </location>
</feature>
<dbReference type="STRING" id="28573.A0A0U1LVD0"/>
<keyword evidence="10" id="KW-0624">Polysaccharide degradation</keyword>
<feature type="domain" description="GH18" evidence="15">
    <location>
        <begin position="30"/>
        <end position="332"/>
    </location>
</feature>
<sequence>MSSAKYILSGTAILAGLIGAQAKLDTSSTSNIAVYWGQNSYGASSGNLEQQDLGTYCDNDDIDVLIMSFVTQVNGQGGAPVINFANTGNNCTTFDGTELLNCPKVGSDIKKCQDKGKTILLSIGGATYSEGGFTSADAATAGAKLIWSTFGPSTNDSTPRPFGDAVVDGFDFDFESTVSNMEVFGNEIRSLMDADKSKTYFLTAAPQCVYPDAADKAMLDGAVSFDAIWVQFYNNFCGVQNYKAGSDSPFNFNVWDQWAKNSSKNPDVKVILGVPANTGAAGSGYESASDLKAVIDYSATFSSFGGVMMWDASQAYANDGFIAGVRSDLGAGNSSSTINSRVARRFANRRYW</sequence>
<gene>
    <name evidence="16" type="ORF">PISL3812_04374</name>
</gene>
<dbReference type="PANTHER" id="PTHR45708">
    <property type="entry name" value="ENDOCHITINASE"/>
    <property type="match status" value="1"/>
</dbReference>
<keyword evidence="7" id="KW-0146">Chitin degradation</keyword>
<keyword evidence="5" id="KW-0147">Chitin-binding</keyword>
<protein>
    <recommendedName>
        <fullName evidence="3">chitinase</fullName>
        <ecNumber evidence="3">3.2.1.14</ecNumber>
    </recommendedName>
</protein>
<keyword evidence="17" id="KW-1185">Reference proteome</keyword>
<proteinExistence type="inferred from homology"/>
<evidence type="ECO:0000256" key="7">
    <source>
        <dbReference type="ARBA" id="ARBA00023024"/>
    </source>
</evidence>
<keyword evidence="9 13" id="KW-0326">Glycosidase</keyword>
<dbReference type="CDD" id="cd02877">
    <property type="entry name" value="GH18_hevamine_XipI_class_III"/>
    <property type="match status" value="1"/>
</dbReference>
<dbReference type="PROSITE" id="PS01095">
    <property type="entry name" value="GH18_1"/>
    <property type="match status" value="1"/>
</dbReference>
<evidence type="ECO:0000256" key="8">
    <source>
        <dbReference type="ARBA" id="ARBA00023277"/>
    </source>
</evidence>
<comment type="subcellular location">
    <subcellularLocation>
        <location evidence="2">Secreted</location>
        <location evidence="2">Cell wall</location>
    </subcellularLocation>
</comment>
<dbReference type="PANTHER" id="PTHR45708:SF49">
    <property type="entry name" value="ENDOCHITINASE"/>
    <property type="match status" value="1"/>
</dbReference>
<evidence type="ECO:0000256" key="1">
    <source>
        <dbReference type="ARBA" id="ARBA00000822"/>
    </source>
</evidence>
<organism evidence="16 17">
    <name type="scientific">Talaromyces islandicus</name>
    <name type="common">Penicillium islandicum</name>
    <dbReference type="NCBI Taxonomy" id="28573"/>
    <lineage>
        <taxon>Eukaryota</taxon>
        <taxon>Fungi</taxon>
        <taxon>Dikarya</taxon>
        <taxon>Ascomycota</taxon>
        <taxon>Pezizomycotina</taxon>
        <taxon>Eurotiomycetes</taxon>
        <taxon>Eurotiomycetidae</taxon>
        <taxon>Eurotiales</taxon>
        <taxon>Trichocomaceae</taxon>
        <taxon>Talaromyces</taxon>
        <taxon>Talaromyces sect. Islandici</taxon>
    </lineage>
</organism>
<evidence type="ECO:0000259" key="15">
    <source>
        <dbReference type="PROSITE" id="PS51910"/>
    </source>
</evidence>
<evidence type="ECO:0000313" key="16">
    <source>
        <dbReference type="EMBL" id="CRG87357.1"/>
    </source>
</evidence>
<name>A0A0U1LVD0_TALIS</name>
<keyword evidence="8" id="KW-0119">Carbohydrate metabolism</keyword>
<reference evidence="16 17" key="1">
    <citation type="submission" date="2015-04" db="EMBL/GenBank/DDBJ databases">
        <authorList>
            <person name="Syromyatnikov M.Y."/>
            <person name="Popov V.N."/>
        </authorList>
    </citation>
    <scope>NUCLEOTIDE SEQUENCE [LARGE SCALE GENOMIC DNA]</scope>
    <source>
        <strain evidence="16">WF-38-12</strain>
    </source>
</reference>
<evidence type="ECO:0000256" key="2">
    <source>
        <dbReference type="ARBA" id="ARBA00004191"/>
    </source>
</evidence>
<dbReference type="GO" id="GO:0008843">
    <property type="term" value="F:endochitinase activity"/>
    <property type="evidence" value="ECO:0007669"/>
    <property type="project" value="UniProtKB-EC"/>
</dbReference>
<dbReference type="OrthoDB" id="2425929at2759"/>
<dbReference type="Gene3D" id="3.20.20.80">
    <property type="entry name" value="Glycosidases"/>
    <property type="match status" value="1"/>
</dbReference>
<dbReference type="InterPro" id="IPR045321">
    <property type="entry name" value="Cts1-like"/>
</dbReference>
<feature type="chain" id="PRO_5006711273" description="chitinase" evidence="14">
    <location>
        <begin position="23"/>
        <end position="352"/>
    </location>
</feature>
<dbReference type="InterPro" id="IPR017853">
    <property type="entry name" value="GH"/>
</dbReference>
<dbReference type="SUPFAM" id="SSF51445">
    <property type="entry name" value="(Trans)glycosidases"/>
    <property type="match status" value="1"/>
</dbReference>
<dbReference type="GO" id="GO:0008061">
    <property type="term" value="F:chitin binding"/>
    <property type="evidence" value="ECO:0007669"/>
    <property type="project" value="UniProtKB-KW"/>
</dbReference>
<dbReference type="Pfam" id="PF00704">
    <property type="entry name" value="Glyco_hydro_18"/>
    <property type="match status" value="1"/>
</dbReference>
<comment type="function">
    <text evidence="11">GPI-anchored chitinase involved in the degradation of chitin, a component of the cell walls of fungi and exoskeletal elements of some animals (including worms and arthropods). Required to reshape the cell wall at the sites where cell wall remodeling and/or cell wall maturation actively take place such as sites of conidia formation.</text>
</comment>
<dbReference type="EMBL" id="CVMT01000003">
    <property type="protein sequence ID" value="CRG87357.1"/>
    <property type="molecule type" value="Genomic_DNA"/>
</dbReference>
<comment type="similarity">
    <text evidence="12">Belongs to the glycosyl hydrolase 18 family. Chitinase class III subfamily.</text>
</comment>
<dbReference type="GO" id="GO:0000272">
    <property type="term" value="P:polysaccharide catabolic process"/>
    <property type="evidence" value="ECO:0007669"/>
    <property type="project" value="UniProtKB-KW"/>
</dbReference>
<evidence type="ECO:0000256" key="5">
    <source>
        <dbReference type="ARBA" id="ARBA00022669"/>
    </source>
</evidence>
<dbReference type="Proteomes" id="UP000054383">
    <property type="component" value="Unassembled WGS sequence"/>
</dbReference>
<evidence type="ECO:0000256" key="3">
    <source>
        <dbReference type="ARBA" id="ARBA00012729"/>
    </source>
</evidence>
<evidence type="ECO:0000256" key="6">
    <source>
        <dbReference type="ARBA" id="ARBA00022801"/>
    </source>
</evidence>
<evidence type="ECO:0000256" key="9">
    <source>
        <dbReference type="ARBA" id="ARBA00023295"/>
    </source>
</evidence>
<dbReference type="InterPro" id="IPR050542">
    <property type="entry name" value="Glycosyl_Hydrlase18_Chitinase"/>
</dbReference>
<dbReference type="EC" id="3.2.1.14" evidence="3"/>
<dbReference type="InterPro" id="IPR001223">
    <property type="entry name" value="Glyco_hydro18_cat"/>
</dbReference>
<dbReference type="FunFam" id="3.20.20.80:FF:000145">
    <property type="entry name" value="Class III chitinase, putative"/>
    <property type="match status" value="1"/>
</dbReference>
<comment type="catalytic activity">
    <reaction evidence="1">
        <text>Random endo-hydrolysis of N-acetyl-beta-D-glucosaminide (1-&gt;4)-beta-linkages in chitin and chitodextrins.</text>
        <dbReference type="EC" id="3.2.1.14"/>
    </reaction>
</comment>